<feature type="domain" description="POPLD" evidence="6">
    <location>
        <begin position="342"/>
        <end position="433"/>
    </location>
</feature>
<dbReference type="GO" id="GO:0001682">
    <property type="term" value="P:tRNA 5'-leader removal"/>
    <property type="evidence" value="ECO:0007669"/>
    <property type="project" value="InterPro"/>
</dbReference>
<dbReference type="GO" id="GO:0005655">
    <property type="term" value="C:nucleolar ribonuclease P complex"/>
    <property type="evidence" value="ECO:0007669"/>
    <property type="project" value="InterPro"/>
</dbReference>
<evidence type="ECO:0000259" key="6">
    <source>
        <dbReference type="Pfam" id="PF08170"/>
    </source>
</evidence>
<dbReference type="Pfam" id="PF22770">
    <property type="entry name" value="POP1_C"/>
    <property type="match status" value="1"/>
</dbReference>
<feature type="region of interest" description="Disordered" evidence="4">
    <location>
        <begin position="440"/>
        <end position="462"/>
    </location>
</feature>
<comment type="caution">
    <text evidence="8">The sequence shown here is derived from an EMBL/GenBank/DDBJ whole genome shotgun (WGS) entry which is preliminary data.</text>
</comment>
<dbReference type="InterPro" id="IPR009723">
    <property type="entry name" value="Pop1_N"/>
</dbReference>
<feature type="domain" description="Pop1 N-terminal" evidence="5">
    <location>
        <begin position="1"/>
        <end position="44"/>
    </location>
</feature>
<keyword evidence="3" id="KW-0539">Nucleus</keyword>
<dbReference type="AlphaFoldDB" id="A0A8S0WN25"/>
<dbReference type="Proteomes" id="UP000467700">
    <property type="component" value="Unassembled WGS sequence"/>
</dbReference>
<organism evidence="8 9">
    <name type="scientific">Cyclocybe aegerita</name>
    <name type="common">Black poplar mushroom</name>
    <name type="synonym">Agrocybe aegerita</name>
    <dbReference type="NCBI Taxonomy" id="1973307"/>
    <lineage>
        <taxon>Eukaryota</taxon>
        <taxon>Fungi</taxon>
        <taxon>Dikarya</taxon>
        <taxon>Basidiomycota</taxon>
        <taxon>Agaricomycotina</taxon>
        <taxon>Agaricomycetes</taxon>
        <taxon>Agaricomycetidae</taxon>
        <taxon>Agaricales</taxon>
        <taxon>Agaricineae</taxon>
        <taxon>Bolbitiaceae</taxon>
        <taxon>Cyclocybe</taxon>
    </lineage>
</organism>
<dbReference type="PANTHER" id="PTHR22731:SF3">
    <property type="entry name" value="RIBONUCLEASES P_MRP PROTEIN SUBUNIT POP1"/>
    <property type="match status" value="1"/>
</dbReference>
<sequence>METLWGYRLAVCPTEKAYRPSHRAAVHDAILHDASYYSLVEVKGAEQILVSMLERFCDPQGPGPSSKRCLGGSRVLETWMYKPGSYPYDLIAPVTVVWKPADSPTATAESDQINAKGKGKAKEPPSVLAENAPSERIRCVWLRFHPSVHTEVLNILQGAASQTLATYKEVHGDSKEMTLEIANLKNHVNVFEIVGPKSSQVIRGALSPVHSDKRGDFLKFWSSLTNLQSAGSVPRGMIIGFTVNDPRLSFPPKNAKAKLAPDQLSIIFPSVRLAASDVWDERVRSGLAKPRYRKKDLDERRSNNGIPGTRLDPLRQDDRIPVLLIQRSLETHDSNDSQSLHGWTLIVPKGWSMAFFSSLVFTTTRVGGQRERQTQSYEAGTPYFPRDYPPSQPYQEWIEEQEAKEKLKWDRKPPAKRVNYEKLGVKNPWRPDWDGLLHTPGSRPATSFVTTQRETTDTGAAESDKNVRRWLLRGSEVPKILSAVSSVLNPGGVLLSEINRLRSKRHHPILPTDIKAVDLLEGALINVKIDMCSRGSPESLCMIYSFTDDLARQWSKTLHARQSAGVSIDEDSPQEAELSTKVPAQDAVIGYVTTGHFSLSRGHGFGIGAISLAHLLELEHQHLRLYPNQKMPSKIPPLLVGIQNTNSLQCRPAHIEVIVDA</sequence>
<dbReference type="OrthoDB" id="442863at2759"/>
<dbReference type="Pfam" id="PF08170">
    <property type="entry name" value="POPLD"/>
    <property type="match status" value="1"/>
</dbReference>
<dbReference type="Pfam" id="PF06978">
    <property type="entry name" value="POP1_N"/>
    <property type="match status" value="1"/>
</dbReference>
<evidence type="ECO:0000256" key="3">
    <source>
        <dbReference type="ARBA" id="ARBA00023242"/>
    </source>
</evidence>
<feature type="region of interest" description="Disordered" evidence="4">
    <location>
        <begin position="294"/>
        <end position="313"/>
    </location>
</feature>
<evidence type="ECO:0000259" key="5">
    <source>
        <dbReference type="Pfam" id="PF06978"/>
    </source>
</evidence>
<keyword evidence="2" id="KW-0819">tRNA processing</keyword>
<evidence type="ECO:0008006" key="10">
    <source>
        <dbReference type="Google" id="ProtNLM"/>
    </source>
</evidence>
<comment type="subcellular location">
    <subcellularLocation>
        <location evidence="1">Nucleus</location>
    </subcellularLocation>
</comment>
<protein>
    <recommendedName>
        <fullName evidence="10">POPLD domain-containing protein</fullName>
    </recommendedName>
</protein>
<dbReference type="EMBL" id="CACVBS010000033">
    <property type="protein sequence ID" value="CAA7261342.1"/>
    <property type="molecule type" value="Genomic_DNA"/>
</dbReference>
<evidence type="ECO:0000256" key="2">
    <source>
        <dbReference type="ARBA" id="ARBA00022694"/>
    </source>
</evidence>
<reference evidence="8 9" key="1">
    <citation type="submission" date="2020-01" db="EMBL/GenBank/DDBJ databases">
        <authorList>
            <person name="Gupta K D."/>
        </authorList>
    </citation>
    <scope>NUCLEOTIDE SEQUENCE [LARGE SCALE GENOMIC DNA]</scope>
</reference>
<proteinExistence type="predicted"/>
<dbReference type="InterPro" id="IPR039182">
    <property type="entry name" value="Pop1"/>
</dbReference>
<evidence type="ECO:0000313" key="9">
    <source>
        <dbReference type="Proteomes" id="UP000467700"/>
    </source>
</evidence>
<evidence type="ECO:0000259" key="7">
    <source>
        <dbReference type="Pfam" id="PF22770"/>
    </source>
</evidence>
<name>A0A8S0WN25_CYCAE</name>
<gene>
    <name evidence="8" type="ORF">AAE3_LOCUS3785</name>
</gene>
<feature type="domain" description="POP1 C-terminal" evidence="7">
    <location>
        <begin position="579"/>
        <end position="659"/>
    </location>
</feature>
<accession>A0A8S0WN25</accession>
<dbReference type="InterPro" id="IPR012590">
    <property type="entry name" value="POPLD_dom"/>
</dbReference>
<feature type="region of interest" description="Disordered" evidence="4">
    <location>
        <begin position="105"/>
        <end position="130"/>
    </location>
</feature>
<evidence type="ECO:0000256" key="1">
    <source>
        <dbReference type="ARBA" id="ARBA00004123"/>
    </source>
</evidence>
<feature type="compositionally biased region" description="Polar residues" evidence="4">
    <location>
        <begin position="444"/>
        <end position="453"/>
    </location>
</feature>
<evidence type="ECO:0000313" key="8">
    <source>
        <dbReference type="EMBL" id="CAA7261342.1"/>
    </source>
</evidence>
<keyword evidence="9" id="KW-1185">Reference proteome</keyword>
<dbReference type="GO" id="GO:0000172">
    <property type="term" value="C:ribonuclease MRP complex"/>
    <property type="evidence" value="ECO:0007669"/>
    <property type="project" value="InterPro"/>
</dbReference>
<evidence type="ECO:0000256" key="4">
    <source>
        <dbReference type="SAM" id="MobiDB-lite"/>
    </source>
</evidence>
<dbReference type="InterPro" id="IPR055079">
    <property type="entry name" value="POP1_C"/>
</dbReference>
<dbReference type="PANTHER" id="PTHR22731">
    <property type="entry name" value="RIBONUCLEASES P/MRP PROTEIN SUBUNIT POP1"/>
    <property type="match status" value="1"/>
</dbReference>